<protein>
    <submittedName>
        <fullName evidence="2">Uncharacterized protein</fullName>
    </submittedName>
</protein>
<accession>A0AAD9Q1C0</accession>
<gene>
    <name evidence="2" type="ORF">P5673_025662</name>
</gene>
<evidence type="ECO:0000256" key="1">
    <source>
        <dbReference type="SAM" id="MobiDB-lite"/>
    </source>
</evidence>
<dbReference type="EMBL" id="JARQWQ010000081">
    <property type="protein sequence ID" value="KAK2552960.1"/>
    <property type="molecule type" value="Genomic_DNA"/>
</dbReference>
<name>A0AAD9Q1C0_ACRCE</name>
<dbReference type="AlphaFoldDB" id="A0AAD9Q1C0"/>
<evidence type="ECO:0000313" key="2">
    <source>
        <dbReference type="EMBL" id="KAK2552960.1"/>
    </source>
</evidence>
<dbReference type="Proteomes" id="UP001249851">
    <property type="component" value="Unassembled WGS sequence"/>
</dbReference>
<keyword evidence="3" id="KW-1185">Reference proteome</keyword>
<reference evidence="2" key="1">
    <citation type="journal article" date="2023" name="G3 (Bethesda)">
        <title>Whole genome assembly and annotation of the endangered Caribbean coral Acropora cervicornis.</title>
        <authorList>
            <person name="Selwyn J.D."/>
            <person name="Vollmer S.V."/>
        </authorList>
    </citation>
    <scope>NUCLEOTIDE SEQUENCE</scope>
    <source>
        <strain evidence="2">K2</strain>
    </source>
</reference>
<reference evidence="2" key="2">
    <citation type="journal article" date="2023" name="Science">
        <title>Genomic signatures of disease resistance in endangered staghorn corals.</title>
        <authorList>
            <person name="Vollmer S.V."/>
            <person name="Selwyn J.D."/>
            <person name="Despard B.A."/>
            <person name="Roesel C.L."/>
        </authorList>
    </citation>
    <scope>NUCLEOTIDE SEQUENCE</scope>
    <source>
        <strain evidence="2">K2</strain>
    </source>
</reference>
<comment type="caution">
    <text evidence="2">The sequence shown here is derived from an EMBL/GenBank/DDBJ whole genome shotgun (WGS) entry which is preliminary data.</text>
</comment>
<proteinExistence type="predicted"/>
<feature type="region of interest" description="Disordered" evidence="1">
    <location>
        <begin position="511"/>
        <end position="535"/>
    </location>
</feature>
<sequence length="535" mass="61185">MIAHVREALCSDLDEEEKVNGCFRYLEDFLPSLASFYLTLEQLTEERLLWFNSPNTFQVVLGGDGAPFGKDDFGKDGHVLGCKGKHILSSNENFLIFGANCSESSLPVKRYVKHLLQEMTVMEDKTYNLNGKDMKFRFTEFPNDLKMLSFLAGELSVRARYFSTFANANTGNCDDVGGTSGEGQGDKWKSWVYNKRLTIAKEVEKLKKQVSKQKVSEKTKRKKGSRQEFEPLIGKYIDRTHVEPLHSKNNSCQQIFNLILYESIGNSALASNITDFDAVSPTSPFYKLVNCLKRKVKMSRLAKKVIRWFNENKELDSFQYRFKTLNFMFIIDSIKQPHDSAKRTFSVHVFAYMSIQLRQIVSIFCRVVNISQENIAELRQSYTNLFRCNCLFNTVSPTIWTVGHIIPAHACNVFQKYNLGLNVVSMEGREAKHMAIRRERGYGSDEISRSKQTYIPQRVTNGQACFCGFHKGTEEETCCYCSHSFRAQIEKSVHLKKILVDNTLLLKYDPTASSNSPDNKENSETTAFLPVNDNE</sequence>
<evidence type="ECO:0000313" key="3">
    <source>
        <dbReference type="Proteomes" id="UP001249851"/>
    </source>
</evidence>
<organism evidence="2 3">
    <name type="scientific">Acropora cervicornis</name>
    <name type="common">Staghorn coral</name>
    <dbReference type="NCBI Taxonomy" id="6130"/>
    <lineage>
        <taxon>Eukaryota</taxon>
        <taxon>Metazoa</taxon>
        <taxon>Cnidaria</taxon>
        <taxon>Anthozoa</taxon>
        <taxon>Hexacorallia</taxon>
        <taxon>Scleractinia</taxon>
        <taxon>Astrocoeniina</taxon>
        <taxon>Acroporidae</taxon>
        <taxon>Acropora</taxon>
    </lineage>
</organism>